<comment type="caution">
    <text evidence="2">The sequence shown here is derived from an EMBL/GenBank/DDBJ whole genome shotgun (WGS) entry which is preliminary data.</text>
</comment>
<evidence type="ECO:0000313" key="3">
    <source>
        <dbReference type="Proteomes" id="UP000326380"/>
    </source>
</evidence>
<reference evidence="2 3" key="1">
    <citation type="submission" date="2019-09" db="EMBL/GenBank/DDBJ databases">
        <title>Genome sequence of Hymenobacter sp. M3.</title>
        <authorList>
            <person name="Srinivasan S."/>
        </authorList>
    </citation>
    <scope>NUCLEOTIDE SEQUENCE [LARGE SCALE GENOMIC DNA]</scope>
    <source>
        <strain evidence="2 3">M3</strain>
    </source>
</reference>
<feature type="compositionally biased region" description="Basic and acidic residues" evidence="1">
    <location>
        <begin position="40"/>
        <end position="54"/>
    </location>
</feature>
<feature type="region of interest" description="Disordered" evidence="1">
    <location>
        <begin position="1"/>
        <end position="106"/>
    </location>
</feature>
<dbReference type="RefSeq" id="WP_151079182.1">
    <property type="nucleotide sequence ID" value="NZ_CP047647.1"/>
</dbReference>
<gene>
    <name evidence="2" type="ORF">F0P96_12220</name>
</gene>
<keyword evidence="3" id="KW-1185">Reference proteome</keyword>
<dbReference type="AlphaFoldDB" id="A0A7L4ZW22"/>
<accession>A0A7L4ZW22</accession>
<evidence type="ECO:0000256" key="1">
    <source>
        <dbReference type="SAM" id="MobiDB-lite"/>
    </source>
</evidence>
<feature type="compositionally biased region" description="Basic and acidic residues" evidence="1">
    <location>
        <begin position="70"/>
        <end position="84"/>
    </location>
</feature>
<sequence>MSTDEQKPQTPPANSGANDNPDEFSEFRRKDAPATEDYSPESRRANPAEQRGHVEQNQNPEAVAAARNGSESERRAAYALDDPRYGSAANEPSWSDKDKTDDKDSE</sequence>
<protein>
    <submittedName>
        <fullName evidence="2">Uncharacterized protein</fullName>
    </submittedName>
</protein>
<evidence type="ECO:0000313" key="2">
    <source>
        <dbReference type="EMBL" id="KAA9332241.1"/>
    </source>
</evidence>
<proteinExistence type="predicted"/>
<feature type="compositionally biased region" description="Basic and acidic residues" evidence="1">
    <location>
        <begin position="94"/>
        <end position="106"/>
    </location>
</feature>
<dbReference type="Proteomes" id="UP000326380">
    <property type="component" value="Unassembled WGS sequence"/>
</dbReference>
<dbReference type="EMBL" id="VTWU01000004">
    <property type="protein sequence ID" value="KAA9332241.1"/>
    <property type="molecule type" value="Genomic_DNA"/>
</dbReference>
<organism evidence="2 3">
    <name type="scientific">Hymenobacter busanensis</name>
    <dbReference type="NCBI Taxonomy" id="2607656"/>
    <lineage>
        <taxon>Bacteria</taxon>
        <taxon>Pseudomonadati</taxon>
        <taxon>Bacteroidota</taxon>
        <taxon>Cytophagia</taxon>
        <taxon>Cytophagales</taxon>
        <taxon>Hymenobacteraceae</taxon>
        <taxon>Hymenobacter</taxon>
    </lineage>
</organism>
<name>A0A7L4ZW22_9BACT</name>